<dbReference type="RefSeq" id="WP_067394394.1">
    <property type="nucleotide sequence ID" value="NZ_JXKH01000003.1"/>
</dbReference>
<dbReference type="Proteomes" id="UP000181884">
    <property type="component" value="Unassembled WGS sequence"/>
</dbReference>
<proteinExistence type="inferred from homology"/>
<feature type="transmembrane region" description="Helical" evidence="7">
    <location>
        <begin position="222"/>
        <end position="244"/>
    </location>
</feature>
<dbReference type="PANTHER" id="PTHR30193">
    <property type="entry name" value="ABC TRANSPORTER PERMEASE PROTEIN"/>
    <property type="match status" value="1"/>
</dbReference>
<keyword evidence="6 7" id="KW-0472">Membrane</keyword>
<evidence type="ECO:0000256" key="3">
    <source>
        <dbReference type="ARBA" id="ARBA00022475"/>
    </source>
</evidence>
<reference evidence="9 10" key="1">
    <citation type="submission" date="2014-12" db="EMBL/GenBank/DDBJ databases">
        <title>Draft genome sequences of 29 type strains of Enterococci.</title>
        <authorList>
            <person name="Zhong Z."/>
            <person name="Sun Z."/>
            <person name="Liu W."/>
            <person name="Zhang W."/>
            <person name="Zhang H."/>
        </authorList>
    </citation>
    <scope>NUCLEOTIDE SEQUENCE [LARGE SCALE GENOMIC DNA]</scope>
    <source>
        <strain evidence="9 10">DSM 17029</strain>
    </source>
</reference>
<organism evidence="9 10">
    <name type="scientific">Enterococcus canis</name>
    <dbReference type="NCBI Taxonomy" id="214095"/>
    <lineage>
        <taxon>Bacteria</taxon>
        <taxon>Bacillati</taxon>
        <taxon>Bacillota</taxon>
        <taxon>Bacilli</taxon>
        <taxon>Lactobacillales</taxon>
        <taxon>Enterococcaceae</taxon>
        <taxon>Enterococcus</taxon>
    </lineage>
</organism>
<comment type="subcellular location">
    <subcellularLocation>
        <location evidence="1 7">Cell membrane</location>
        <topology evidence="1 7">Multi-pass membrane protein</topology>
    </subcellularLocation>
</comment>
<dbReference type="InterPro" id="IPR051393">
    <property type="entry name" value="ABC_transporter_permease"/>
</dbReference>
<keyword evidence="10" id="KW-1185">Reference proteome</keyword>
<evidence type="ECO:0000256" key="6">
    <source>
        <dbReference type="ARBA" id="ARBA00023136"/>
    </source>
</evidence>
<evidence type="ECO:0000256" key="1">
    <source>
        <dbReference type="ARBA" id="ARBA00004651"/>
    </source>
</evidence>
<comment type="similarity">
    <text evidence="7">Belongs to the binding-protein-dependent transport system permease family.</text>
</comment>
<feature type="transmembrane region" description="Helical" evidence="7">
    <location>
        <begin position="81"/>
        <end position="103"/>
    </location>
</feature>
<dbReference type="PANTHER" id="PTHR30193:SF37">
    <property type="entry name" value="INNER MEMBRANE ABC TRANSPORTER PERMEASE PROTEIN YCJO"/>
    <property type="match status" value="1"/>
</dbReference>
<comment type="caution">
    <text evidence="9">The sequence shown here is derived from an EMBL/GenBank/DDBJ whole genome shotgun (WGS) entry which is preliminary data.</text>
</comment>
<feature type="transmembrane region" description="Helical" evidence="7">
    <location>
        <begin position="115"/>
        <end position="135"/>
    </location>
</feature>
<dbReference type="STRING" id="214095.RU97_GL001315"/>
<sequence length="297" mass="33449">MEKKSQTKKNFWLRHKETLTGYLFIGPQLILFLLFIVYPVFEGFKMSLFRQTYTEEIFVGLENYKELFADPVFLKSVFNTVLFVVAIVFLTIVFGLFVATTVYDKSAKYISFIRGSFYLPVMVSMVVMSMIWNFLLNPANGLISYLFEQMGAGNVNLLGSSTWVMPTIIFVTFVGNVGQSIILYVAAMIGIPEDYFEAAQIDGATRWQRITKILIPLVKPTTLYLTVINIIAVLKIFVVIQLLTGGGPNNASVTMMYYLYQNAFVYNNTGVAAAVGVLMFVVALLLSVPQFKTFGKK</sequence>
<dbReference type="Pfam" id="PF00528">
    <property type="entry name" value="BPD_transp_1"/>
    <property type="match status" value="1"/>
</dbReference>
<keyword evidence="2 7" id="KW-0813">Transport</keyword>
<dbReference type="EMBL" id="JXKH01000003">
    <property type="protein sequence ID" value="OJG18697.1"/>
    <property type="molecule type" value="Genomic_DNA"/>
</dbReference>
<evidence type="ECO:0000313" key="9">
    <source>
        <dbReference type="EMBL" id="OJG18697.1"/>
    </source>
</evidence>
<feature type="transmembrane region" description="Helical" evidence="7">
    <location>
        <begin position="21"/>
        <end position="41"/>
    </location>
</feature>
<dbReference type="GO" id="GO:0005886">
    <property type="term" value="C:plasma membrane"/>
    <property type="evidence" value="ECO:0007669"/>
    <property type="project" value="UniProtKB-SubCell"/>
</dbReference>
<dbReference type="PROSITE" id="PS50928">
    <property type="entry name" value="ABC_TM1"/>
    <property type="match status" value="1"/>
</dbReference>
<protein>
    <submittedName>
        <fullName evidence="9">Transport system permease</fullName>
    </submittedName>
</protein>
<evidence type="ECO:0000256" key="5">
    <source>
        <dbReference type="ARBA" id="ARBA00022989"/>
    </source>
</evidence>
<dbReference type="InterPro" id="IPR035906">
    <property type="entry name" value="MetI-like_sf"/>
</dbReference>
<evidence type="ECO:0000256" key="7">
    <source>
        <dbReference type="RuleBase" id="RU363032"/>
    </source>
</evidence>
<gene>
    <name evidence="9" type="ORF">RU97_GL001315</name>
</gene>
<dbReference type="AlphaFoldDB" id="A0A1L8RG32"/>
<feature type="domain" description="ABC transmembrane type-1" evidence="8">
    <location>
        <begin position="77"/>
        <end position="290"/>
    </location>
</feature>
<evidence type="ECO:0000259" key="8">
    <source>
        <dbReference type="PROSITE" id="PS50928"/>
    </source>
</evidence>
<keyword evidence="4 7" id="KW-0812">Transmembrane</keyword>
<keyword evidence="5 7" id="KW-1133">Transmembrane helix</keyword>
<keyword evidence="3" id="KW-1003">Cell membrane</keyword>
<evidence type="ECO:0000256" key="2">
    <source>
        <dbReference type="ARBA" id="ARBA00022448"/>
    </source>
</evidence>
<dbReference type="SUPFAM" id="SSF161098">
    <property type="entry name" value="MetI-like"/>
    <property type="match status" value="1"/>
</dbReference>
<feature type="transmembrane region" description="Helical" evidence="7">
    <location>
        <begin position="264"/>
        <end position="288"/>
    </location>
</feature>
<feature type="transmembrane region" description="Helical" evidence="7">
    <location>
        <begin position="163"/>
        <end position="186"/>
    </location>
</feature>
<name>A0A1L8RG32_9ENTE</name>
<evidence type="ECO:0000256" key="4">
    <source>
        <dbReference type="ARBA" id="ARBA00022692"/>
    </source>
</evidence>
<dbReference type="GO" id="GO:0055085">
    <property type="term" value="P:transmembrane transport"/>
    <property type="evidence" value="ECO:0007669"/>
    <property type="project" value="InterPro"/>
</dbReference>
<accession>A0A1L8RG32</accession>
<dbReference type="InterPro" id="IPR000515">
    <property type="entry name" value="MetI-like"/>
</dbReference>
<evidence type="ECO:0000313" key="10">
    <source>
        <dbReference type="Proteomes" id="UP000181884"/>
    </source>
</evidence>
<dbReference type="CDD" id="cd06261">
    <property type="entry name" value="TM_PBP2"/>
    <property type="match status" value="1"/>
</dbReference>
<dbReference type="Gene3D" id="1.10.3720.10">
    <property type="entry name" value="MetI-like"/>
    <property type="match status" value="1"/>
</dbReference>